<feature type="compositionally biased region" description="Basic and acidic residues" evidence="1">
    <location>
        <begin position="129"/>
        <end position="141"/>
    </location>
</feature>
<evidence type="ECO:0000313" key="3">
    <source>
        <dbReference type="Proteomes" id="UP000886523"/>
    </source>
</evidence>
<dbReference type="EMBL" id="MU129118">
    <property type="protein sequence ID" value="KAF9506255.1"/>
    <property type="molecule type" value="Genomic_DNA"/>
</dbReference>
<reference evidence="2" key="1">
    <citation type="journal article" date="2020" name="Nat. Commun.">
        <title>Large-scale genome sequencing of mycorrhizal fungi provides insights into the early evolution of symbiotic traits.</title>
        <authorList>
            <person name="Miyauchi S."/>
            <person name="Kiss E."/>
            <person name="Kuo A."/>
            <person name="Drula E."/>
            <person name="Kohler A."/>
            <person name="Sanchez-Garcia M."/>
            <person name="Morin E."/>
            <person name="Andreopoulos B."/>
            <person name="Barry K.W."/>
            <person name="Bonito G."/>
            <person name="Buee M."/>
            <person name="Carver A."/>
            <person name="Chen C."/>
            <person name="Cichocki N."/>
            <person name="Clum A."/>
            <person name="Culley D."/>
            <person name="Crous P.W."/>
            <person name="Fauchery L."/>
            <person name="Girlanda M."/>
            <person name="Hayes R.D."/>
            <person name="Keri Z."/>
            <person name="LaButti K."/>
            <person name="Lipzen A."/>
            <person name="Lombard V."/>
            <person name="Magnuson J."/>
            <person name="Maillard F."/>
            <person name="Murat C."/>
            <person name="Nolan M."/>
            <person name="Ohm R.A."/>
            <person name="Pangilinan J."/>
            <person name="Pereira M.F."/>
            <person name="Perotto S."/>
            <person name="Peter M."/>
            <person name="Pfister S."/>
            <person name="Riley R."/>
            <person name="Sitrit Y."/>
            <person name="Stielow J.B."/>
            <person name="Szollosi G."/>
            <person name="Zifcakova L."/>
            <person name="Stursova M."/>
            <person name="Spatafora J.W."/>
            <person name="Tedersoo L."/>
            <person name="Vaario L.M."/>
            <person name="Yamada A."/>
            <person name="Yan M."/>
            <person name="Wang P."/>
            <person name="Xu J."/>
            <person name="Bruns T."/>
            <person name="Baldrian P."/>
            <person name="Vilgalys R."/>
            <person name="Dunand C."/>
            <person name="Henrissat B."/>
            <person name="Grigoriev I.V."/>
            <person name="Hibbett D."/>
            <person name="Nagy L.G."/>
            <person name="Martin F.M."/>
        </authorList>
    </citation>
    <scope>NUCLEOTIDE SEQUENCE</scope>
    <source>
        <strain evidence="2">UP504</strain>
    </source>
</reference>
<organism evidence="2 3">
    <name type="scientific">Hydnum rufescens UP504</name>
    <dbReference type="NCBI Taxonomy" id="1448309"/>
    <lineage>
        <taxon>Eukaryota</taxon>
        <taxon>Fungi</taxon>
        <taxon>Dikarya</taxon>
        <taxon>Basidiomycota</taxon>
        <taxon>Agaricomycotina</taxon>
        <taxon>Agaricomycetes</taxon>
        <taxon>Cantharellales</taxon>
        <taxon>Hydnaceae</taxon>
        <taxon>Hydnum</taxon>
    </lineage>
</organism>
<feature type="region of interest" description="Disordered" evidence="1">
    <location>
        <begin position="121"/>
        <end position="142"/>
    </location>
</feature>
<keyword evidence="3" id="KW-1185">Reference proteome</keyword>
<dbReference type="AlphaFoldDB" id="A0A9P6AI17"/>
<name>A0A9P6AI17_9AGAM</name>
<protein>
    <submittedName>
        <fullName evidence="2">Uncharacterized protein</fullName>
    </submittedName>
</protein>
<accession>A0A9P6AI17</accession>
<sequence length="166" mass="18760">MLTDVRVFSVENLDRPVRRGKIRLGRKLNLRGAGECLWGFLEIFQAKARLIGPTLNGRIEGIIKGSTRSGWVPACSIRCFLDTFVYHKEDELGIEFPVYRAQNGGEIFNLPHPWRAFQKTGMESEGPEEVDRAKKVGRPERVTGYSSDGLLCRSVTTGCPEEDERF</sequence>
<dbReference type="Proteomes" id="UP000886523">
    <property type="component" value="Unassembled WGS sequence"/>
</dbReference>
<proteinExistence type="predicted"/>
<evidence type="ECO:0000256" key="1">
    <source>
        <dbReference type="SAM" id="MobiDB-lite"/>
    </source>
</evidence>
<comment type="caution">
    <text evidence="2">The sequence shown here is derived from an EMBL/GenBank/DDBJ whole genome shotgun (WGS) entry which is preliminary data.</text>
</comment>
<gene>
    <name evidence="2" type="ORF">BS47DRAFT_452539</name>
</gene>
<evidence type="ECO:0000313" key="2">
    <source>
        <dbReference type="EMBL" id="KAF9506255.1"/>
    </source>
</evidence>